<dbReference type="Pfam" id="PF03547">
    <property type="entry name" value="Mem_trans"/>
    <property type="match status" value="2"/>
</dbReference>
<feature type="transmembrane region" description="Helical" evidence="7">
    <location>
        <begin position="166"/>
        <end position="186"/>
    </location>
</feature>
<evidence type="ECO:0000313" key="8">
    <source>
        <dbReference type="EMBL" id="EME36606.1"/>
    </source>
</evidence>
<comment type="subcellular location">
    <subcellularLocation>
        <location evidence="1">Membrane</location>
        <topology evidence="1">Multi-pass membrane protein</topology>
    </subcellularLocation>
</comment>
<evidence type="ECO:0000256" key="5">
    <source>
        <dbReference type="ARBA" id="ARBA00022989"/>
    </source>
</evidence>
<dbReference type="EMBL" id="ANHZ02000011">
    <property type="protein sequence ID" value="EME36606.1"/>
    <property type="molecule type" value="Genomic_DNA"/>
</dbReference>
<feature type="transmembrane region" description="Helical" evidence="7">
    <location>
        <begin position="6"/>
        <end position="22"/>
    </location>
</feature>
<keyword evidence="2" id="KW-0813">Transport</keyword>
<gene>
    <name evidence="8" type="ORF">C884_00280</name>
</gene>
<dbReference type="PANTHER" id="PTHR36838">
    <property type="entry name" value="AUXIN EFFLUX CARRIER FAMILY PROTEIN"/>
    <property type="match status" value="1"/>
</dbReference>
<dbReference type="GO" id="GO:0016020">
    <property type="term" value="C:membrane"/>
    <property type="evidence" value="ECO:0007669"/>
    <property type="project" value="UniProtKB-SubCell"/>
</dbReference>
<feature type="transmembrane region" description="Helical" evidence="7">
    <location>
        <begin position="95"/>
        <end position="118"/>
    </location>
</feature>
<dbReference type="RefSeq" id="WP_006214694.1">
    <property type="nucleotide sequence ID" value="NZ_ANHZ02000011.1"/>
</dbReference>
<dbReference type="Proteomes" id="UP000009877">
    <property type="component" value="Unassembled WGS sequence"/>
</dbReference>
<keyword evidence="9" id="KW-1185">Reference proteome</keyword>
<evidence type="ECO:0000313" key="9">
    <source>
        <dbReference type="Proteomes" id="UP000009877"/>
    </source>
</evidence>
<dbReference type="AlphaFoldDB" id="M2XC13"/>
<evidence type="ECO:0000256" key="6">
    <source>
        <dbReference type="ARBA" id="ARBA00023136"/>
    </source>
</evidence>
<name>M2XC13_9MICC</name>
<feature type="transmembrane region" description="Helical" evidence="7">
    <location>
        <begin position="232"/>
        <end position="255"/>
    </location>
</feature>
<evidence type="ECO:0000256" key="3">
    <source>
        <dbReference type="ARBA" id="ARBA00022475"/>
    </source>
</evidence>
<feature type="transmembrane region" description="Helical" evidence="7">
    <location>
        <begin position="293"/>
        <end position="318"/>
    </location>
</feature>
<evidence type="ECO:0000256" key="4">
    <source>
        <dbReference type="ARBA" id="ARBA00022692"/>
    </source>
</evidence>
<sequence>MSGILSAIAPIFLIVGLGYALTRAGVFQREHMSVLAAYVVKAALPALVFVNVHERSLGEILNPTYLLVYALAGMVMVVLARAWSRSRSMPPQRAASMSLAVSGTNNGFVGAPLLLLLIPESAGLAIGMSMLVDNVVIIPVALILFEAASGRGAPLGRRIGGIARSVLTHPLIIAIALALVMTGLGLDLPGMLDDAVQLVAQSSSAVALLSIGGMLVGLQLRGQLADLSATVIAKLLVMPATALGLILLLPALGLPGLAPDLAAAALLTCALPSMSIAAALAEQHGEGEFGAAALLLSTVASFPTLTAWLFVVGALGWLPF</sequence>
<evidence type="ECO:0000256" key="7">
    <source>
        <dbReference type="SAM" id="Phobius"/>
    </source>
</evidence>
<feature type="transmembrane region" description="Helical" evidence="7">
    <location>
        <begin position="34"/>
        <end position="52"/>
    </location>
</feature>
<proteinExistence type="predicted"/>
<feature type="transmembrane region" description="Helical" evidence="7">
    <location>
        <begin position="198"/>
        <end position="220"/>
    </location>
</feature>
<protein>
    <submittedName>
        <fullName evidence="8">Auxin efflux carrier family protein</fullName>
    </submittedName>
</protein>
<keyword evidence="6 7" id="KW-0472">Membrane</keyword>
<feature type="transmembrane region" description="Helical" evidence="7">
    <location>
        <begin position="124"/>
        <end position="145"/>
    </location>
</feature>
<feature type="transmembrane region" description="Helical" evidence="7">
    <location>
        <begin position="64"/>
        <end position="83"/>
    </location>
</feature>
<dbReference type="PANTHER" id="PTHR36838:SF3">
    <property type="entry name" value="TRANSPORTER AUXIN EFFLUX CARRIER EC FAMILY"/>
    <property type="match status" value="1"/>
</dbReference>
<keyword evidence="4 7" id="KW-0812">Transmembrane</keyword>
<comment type="caution">
    <text evidence="8">The sequence shown here is derived from an EMBL/GenBank/DDBJ whole genome shotgun (WGS) entry which is preliminary data.</text>
</comment>
<evidence type="ECO:0000256" key="1">
    <source>
        <dbReference type="ARBA" id="ARBA00004141"/>
    </source>
</evidence>
<organism evidence="8 9">
    <name type="scientific">Kocuria palustris PEL</name>
    <dbReference type="NCBI Taxonomy" id="1236550"/>
    <lineage>
        <taxon>Bacteria</taxon>
        <taxon>Bacillati</taxon>
        <taxon>Actinomycetota</taxon>
        <taxon>Actinomycetes</taxon>
        <taxon>Micrococcales</taxon>
        <taxon>Micrococcaceae</taxon>
        <taxon>Kocuria</taxon>
    </lineage>
</organism>
<keyword evidence="3" id="KW-1003">Cell membrane</keyword>
<dbReference type="STRING" id="71999.KPaMU14_01935"/>
<keyword evidence="5 7" id="KW-1133">Transmembrane helix</keyword>
<feature type="transmembrane region" description="Helical" evidence="7">
    <location>
        <begin position="261"/>
        <end position="281"/>
    </location>
</feature>
<dbReference type="InterPro" id="IPR004776">
    <property type="entry name" value="Mem_transp_PIN-like"/>
</dbReference>
<dbReference type="GO" id="GO:0055085">
    <property type="term" value="P:transmembrane transport"/>
    <property type="evidence" value="ECO:0007669"/>
    <property type="project" value="InterPro"/>
</dbReference>
<accession>M2XC13</accession>
<evidence type="ECO:0000256" key="2">
    <source>
        <dbReference type="ARBA" id="ARBA00022448"/>
    </source>
</evidence>
<reference evidence="8 9" key="1">
    <citation type="journal article" date="2014" name="Genome Announc.">
        <title>Draft Genome Sequence of Kocuria palustris PEL.</title>
        <authorList>
            <person name="Sharma G."/>
            <person name="Khatri I."/>
            <person name="Subramanian S."/>
        </authorList>
    </citation>
    <scope>NUCLEOTIDE SEQUENCE [LARGE SCALE GENOMIC DNA]</scope>
    <source>
        <strain evidence="8 9">PEL</strain>
    </source>
</reference>